<dbReference type="InterPro" id="IPR040256">
    <property type="entry name" value="At4g02000-like"/>
</dbReference>
<organism evidence="2">
    <name type="scientific">Tanacetum cinerariifolium</name>
    <name type="common">Dalmatian daisy</name>
    <name type="synonym">Chrysanthemum cinerariifolium</name>
    <dbReference type="NCBI Taxonomy" id="118510"/>
    <lineage>
        <taxon>Eukaryota</taxon>
        <taxon>Viridiplantae</taxon>
        <taxon>Streptophyta</taxon>
        <taxon>Embryophyta</taxon>
        <taxon>Tracheophyta</taxon>
        <taxon>Spermatophyta</taxon>
        <taxon>Magnoliopsida</taxon>
        <taxon>eudicotyledons</taxon>
        <taxon>Gunneridae</taxon>
        <taxon>Pentapetalae</taxon>
        <taxon>asterids</taxon>
        <taxon>campanulids</taxon>
        <taxon>Asterales</taxon>
        <taxon>Asteraceae</taxon>
        <taxon>Asteroideae</taxon>
        <taxon>Anthemideae</taxon>
        <taxon>Anthemidinae</taxon>
        <taxon>Tanacetum</taxon>
    </lineage>
</organism>
<comment type="caution">
    <text evidence="2">The sequence shown here is derived from an EMBL/GenBank/DDBJ whole genome shotgun (WGS) entry which is preliminary data.</text>
</comment>
<evidence type="ECO:0000256" key="1">
    <source>
        <dbReference type="SAM" id="MobiDB-lite"/>
    </source>
</evidence>
<proteinExistence type="predicted"/>
<feature type="compositionally biased region" description="Polar residues" evidence="1">
    <location>
        <begin position="214"/>
        <end position="230"/>
    </location>
</feature>
<accession>A0A699IZL4</accession>
<dbReference type="AlphaFoldDB" id="A0A699IZL4"/>
<dbReference type="EMBL" id="BKCJ010351838">
    <property type="protein sequence ID" value="GEZ98730.1"/>
    <property type="molecule type" value="Genomic_DNA"/>
</dbReference>
<feature type="compositionally biased region" description="Basic and acidic residues" evidence="1">
    <location>
        <begin position="201"/>
        <end position="213"/>
    </location>
</feature>
<protein>
    <recommendedName>
        <fullName evidence="3">DUF4283 domain-containing protein</fullName>
    </recommendedName>
</protein>
<feature type="region of interest" description="Disordered" evidence="1">
    <location>
        <begin position="191"/>
        <end position="230"/>
    </location>
</feature>
<reference evidence="2" key="1">
    <citation type="journal article" date="2019" name="Sci. Rep.">
        <title>Draft genome of Tanacetum cinerariifolium, the natural source of mosquito coil.</title>
        <authorList>
            <person name="Yamashiro T."/>
            <person name="Shiraishi A."/>
            <person name="Satake H."/>
            <person name="Nakayama K."/>
        </authorList>
    </citation>
    <scope>NUCLEOTIDE SEQUENCE</scope>
</reference>
<evidence type="ECO:0000313" key="2">
    <source>
        <dbReference type="EMBL" id="GEZ98730.1"/>
    </source>
</evidence>
<sequence>MDTSTSSISNLDGILNDATPRVDVAKKVVSVVEETVAKEKLSPVVNTTVFGSNPPLPTHETTLAGNALEDVGTVPVWVKLHCVPVTTFSEDGLSVVATKLGTHLMLDSYTSNMCMQSWGRSSYARAMIELRADVELRDNIVAAMPKTTGERYYTCTCEMKNLNKTSKNLKGFPVGQKMRFKATKQVYQPVSKKPAANTSVNEKKNVDPTKEVRTSNLASQATNSSGSSFWNVDASSPSTTLVIEKINKIEKLTIEGKVTLVDDEAKKDGYGTQSLLKQWMESYENGDYGYDR</sequence>
<dbReference type="PANTHER" id="PTHR31286:SF99">
    <property type="entry name" value="DUF4283 DOMAIN-CONTAINING PROTEIN"/>
    <property type="match status" value="1"/>
</dbReference>
<name>A0A699IZL4_TANCI</name>
<evidence type="ECO:0008006" key="3">
    <source>
        <dbReference type="Google" id="ProtNLM"/>
    </source>
</evidence>
<gene>
    <name evidence="2" type="ORF">Tci_570703</name>
</gene>
<dbReference type="PANTHER" id="PTHR31286">
    <property type="entry name" value="GLYCINE-RICH CELL WALL STRUCTURAL PROTEIN 1.8-LIKE"/>
    <property type="match status" value="1"/>
</dbReference>